<evidence type="ECO:0000313" key="4">
    <source>
        <dbReference type="Proteomes" id="UP000035929"/>
    </source>
</evidence>
<dbReference type="EMBL" id="LABX01000375">
    <property type="protein sequence ID" value="KMO26803.1"/>
    <property type="molecule type" value="Genomic_DNA"/>
</dbReference>
<dbReference type="PATRIC" id="fig|270351.6.peg.5306"/>
<feature type="signal peptide" evidence="2">
    <location>
        <begin position="1"/>
        <end position="24"/>
    </location>
</feature>
<accession>A0A0J6RZQ3</accession>
<keyword evidence="2" id="KW-0732">Signal</keyword>
<comment type="caution">
    <text evidence="3">The sequence shown here is derived from an EMBL/GenBank/DDBJ whole genome shotgun (WGS) entry which is preliminary data.</text>
</comment>
<dbReference type="OrthoDB" id="9814802at2"/>
<dbReference type="AlphaFoldDB" id="A0A0J6RZQ3"/>
<protein>
    <submittedName>
        <fullName evidence="3">Invasion protein</fullName>
    </submittedName>
</protein>
<gene>
    <name evidence="3" type="ORF">VP06_32435</name>
</gene>
<reference evidence="3 4" key="1">
    <citation type="submission" date="2015-03" db="EMBL/GenBank/DDBJ databases">
        <title>Genome sequencing of Methylobacterium aquaticum DSM16371 type strain.</title>
        <authorList>
            <person name="Chaudhry V."/>
            <person name="Patil P.B."/>
        </authorList>
    </citation>
    <scope>NUCLEOTIDE SEQUENCE [LARGE SCALE GENOMIC DNA]</scope>
    <source>
        <strain evidence="3 4">DSM 16371</strain>
    </source>
</reference>
<dbReference type="RefSeq" id="WP_048467929.1">
    <property type="nucleotide sequence ID" value="NZ_LABX01000375.1"/>
</dbReference>
<feature type="compositionally biased region" description="Low complexity" evidence="1">
    <location>
        <begin position="63"/>
        <end position="75"/>
    </location>
</feature>
<dbReference type="Gene3D" id="2.60.40.1880">
    <property type="entry name" value="Invasion associated locus B (IalB) protein"/>
    <property type="match status" value="1"/>
</dbReference>
<proteinExistence type="predicted"/>
<evidence type="ECO:0000313" key="3">
    <source>
        <dbReference type="EMBL" id="KMO26803.1"/>
    </source>
</evidence>
<evidence type="ECO:0000256" key="2">
    <source>
        <dbReference type="SAM" id="SignalP"/>
    </source>
</evidence>
<feature type="chain" id="PRO_5005280661" evidence="2">
    <location>
        <begin position="25"/>
        <end position="226"/>
    </location>
</feature>
<sequence>MSPVRPSLASLLVLAALVAGPARAQEAEPAGEAPAAEPAPAHKAAPKPRRPAPKPAPAPAPAPKAEAASAAVAAPTGSWPNGASAVSEVYGDWTISCTRENDKRQCQLSQAQGVAQTSQRRFSIELNAPQDGRSNGLLLMPLGLSIEPGVTFKLDDATLGKGAPYTACVQAGCIVPISFPTVATDAMKTAVNLRVTGTKPNGEAETITVPLAGFAAALARMSQLLS</sequence>
<evidence type="ECO:0000256" key="1">
    <source>
        <dbReference type="SAM" id="MobiDB-lite"/>
    </source>
</evidence>
<dbReference type="Pfam" id="PF06776">
    <property type="entry name" value="IalB"/>
    <property type="match status" value="1"/>
</dbReference>
<dbReference type="InterPro" id="IPR038696">
    <property type="entry name" value="IalB_sf"/>
</dbReference>
<feature type="compositionally biased region" description="Low complexity" evidence="1">
    <location>
        <begin position="21"/>
        <end position="43"/>
    </location>
</feature>
<name>A0A0J6RZQ3_9HYPH</name>
<feature type="compositionally biased region" description="Pro residues" evidence="1">
    <location>
        <begin position="53"/>
        <end position="62"/>
    </location>
</feature>
<organism evidence="3 4">
    <name type="scientific">Methylobacterium aquaticum</name>
    <dbReference type="NCBI Taxonomy" id="270351"/>
    <lineage>
        <taxon>Bacteria</taxon>
        <taxon>Pseudomonadati</taxon>
        <taxon>Pseudomonadota</taxon>
        <taxon>Alphaproteobacteria</taxon>
        <taxon>Hyphomicrobiales</taxon>
        <taxon>Methylobacteriaceae</taxon>
        <taxon>Methylobacterium</taxon>
    </lineage>
</organism>
<dbReference type="Proteomes" id="UP000035929">
    <property type="component" value="Unassembled WGS sequence"/>
</dbReference>
<feature type="region of interest" description="Disordered" evidence="1">
    <location>
        <begin position="21"/>
        <end position="78"/>
    </location>
</feature>
<dbReference type="InterPro" id="IPR010642">
    <property type="entry name" value="Invasion_prot_B"/>
</dbReference>